<dbReference type="InterPro" id="IPR000719">
    <property type="entry name" value="Prot_kinase_dom"/>
</dbReference>
<comment type="caution">
    <text evidence="6">The sequence shown here is derived from an EMBL/GenBank/DDBJ whole genome shotgun (WGS) entry which is preliminary data.</text>
</comment>
<dbReference type="Pfam" id="PF07714">
    <property type="entry name" value="PK_Tyr_Ser-Thr"/>
    <property type="match status" value="1"/>
</dbReference>
<dbReference type="AlphaFoldDB" id="A0A2P4QLW7"/>
<evidence type="ECO:0000256" key="3">
    <source>
        <dbReference type="ARBA" id="ARBA00022777"/>
    </source>
</evidence>
<proteinExistence type="predicted"/>
<dbReference type="GO" id="GO:0005524">
    <property type="term" value="F:ATP binding"/>
    <property type="evidence" value="ECO:0007669"/>
    <property type="project" value="UniProtKB-KW"/>
</dbReference>
<keyword evidence="1" id="KW-0808">Transferase</keyword>
<dbReference type="InterPro" id="IPR001245">
    <property type="entry name" value="Ser-Thr/Tyr_kinase_cat_dom"/>
</dbReference>
<keyword evidence="4" id="KW-0067">ATP-binding</keyword>
<dbReference type="InterPro" id="IPR051681">
    <property type="entry name" value="Ser/Thr_Kinases-Pseudokinases"/>
</dbReference>
<dbReference type="InterPro" id="IPR011009">
    <property type="entry name" value="Kinase-like_dom_sf"/>
</dbReference>
<dbReference type="PANTHER" id="PTHR44329">
    <property type="entry name" value="SERINE/THREONINE-PROTEIN KINASE TNNI3K-RELATED"/>
    <property type="match status" value="1"/>
</dbReference>
<organism evidence="6 7">
    <name type="scientific">Rhizophagus irregularis (strain DAOM 181602 / DAOM 197198 / MUCL 43194)</name>
    <name type="common">Arbuscular mycorrhizal fungus</name>
    <name type="synonym">Glomus intraradices</name>
    <dbReference type="NCBI Taxonomy" id="747089"/>
    <lineage>
        <taxon>Eukaryota</taxon>
        <taxon>Fungi</taxon>
        <taxon>Fungi incertae sedis</taxon>
        <taxon>Mucoromycota</taxon>
        <taxon>Glomeromycotina</taxon>
        <taxon>Glomeromycetes</taxon>
        <taxon>Glomerales</taxon>
        <taxon>Glomeraceae</taxon>
        <taxon>Rhizophagus</taxon>
    </lineage>
</organism>
<keyword evidence="3" id="KW-0418">Kinase</keyword>
<evidence type="ECO:0000256" key="1">
    <source>
        <dbReference type="ARBA" id="ARBA00022679"/>
    </source>
</evidence>
<dbReference type="SUPFAM" id="SSF56112">
    <property type="entry name" value="Protein kinase-like (PK-like)"/>
    <property type="match status" value="1"/>
</dbReference>
<evidence type="ECO:0000259" key="5">
    <source>
        <dbReference type="PROSITE" id="PS50011"/>
    </source>
</evidence>
<reference evidence="6 7" key="1">
    <citation type="journal article" date="2013" name="Proc. Natl. Acad. Sci. U.S.A.">
        <title>Genome of an arbuscular mycorrhizal fungus provides insight into the oldest plant symbiosis.</title>
        <authorList>
            <person name="Tisserant E."/>
            <person name="Malbreil M."/>
            <person name="Kuo A."/>
            <person name="Kohler A."/>
            <person name="Symeonidi A."/>
            <person name="Balestrini R."/>
            <person name="Charron P."/>
            <person name="Duensing N."/>
            <person name="Frei Dit Frey N."/>
            <person name="Gianinazzi-Pearson V."/>
            <person name="Gilbert L.B."/>
            <person name="Handa Y."/>
            <person name="Herr J.R."/>
            <person name="Hijri M."/>
            <person name="Koul R."/>
            <person name="Kawaguchi M."/>
            <person name="Krajinski F."/>
            <person name="Lammers P.J."/>
            <person name="Masclaux F.G."/>
            <person name="Murat C."/>
            <person name="Morin E."/>
            <person name="Ndikumana S."/>
            <person name="Pagni M."/>
            <person name="Petitpierre D."/>
            <person name="Requena N."/>
            <person name="Rosikiewicz P."/>
            <person name="Riley R."/>
            <person name="Saito K."/>
            <person name="San Clemente H."/>
            <person name="Shapiro H."/>
            <person name="van Tuinen D."/>
            <person name="Becard G."/>
            <person name="Bonfante P."/>
            <person name="Paszkowski U."/>
            <person name="Shachar-Hill Y.Y."/>
            <person name="Tuskan G.A."/>
            <person name="Young P.W."/>
            <person name="Sanders I.R."/>
            <person name="Henrissat B."/>
            <person name="Rensing S.A."/>
            <person name="Grigoriev I.V."/>
            <person name="Corradi N."/>
            <person name="Roux C."/>
            <person name="Martin F."/>
        </authorList>
    </citation>
    <scope>NUCLEOTIDE SEQUENCE [LARGE SCALE GENOMIC DNA]</scope>
    <source>
        <strain evidence="6 7">DAOM 197198</strain>
    </source>
</reference>
<dbReference type="PANTHER" id="PTHR44329:SF288">
    <property type="entry name" value="MITOGEN-ACTIVATED PROTEIN KINASE KINASE KINASE 20"/>
    <property type="match status" value="1"/>
</dbReference>
<evidence type="ECO:0000256" key="4">
    <source>
        <dbReference type="ARBA" id="ARBA00022840"/>
    </source>
</evidence>
<feature type="domain" description="Protein kinase" evidence="5">
    <location>
        <begin position="1"/>
        <end position="325"/>
    </location>
</feature>
<name>A0A2P4QLW7_RHIID</name>
<protein>
    <submittedName>
        <fullName evidence="6">Kinase-like domain-containing protein</fullName>
    </submittedName>
</protein>
<dbReference type="Proteomes" id="UP000018888">
    <property type="component" value="Unassembled WGS sequence"/>
</dbReference>
<keyword evidence="7" id="KW-1185">Reference proteome</keyword>
<evidence type="ECO:0000313" key="7">
    <source>
        <dbReference type="Proteomes" id="UP000018888"/>
    </source>
</evidence>
<evidence type="ECO:0000256" key="2">
    <source>
        <dbReference type="ARBA" id="ARBA00022741"/>
    </source>
</evidence>
<dbReference type="VEuPathDB" id="FungiDB:RhiirFUN_018032"/>
<dbReference type="PROSITE" id="PS50011">
    <property type="entry name" value="PROTEIN_KINASE_DOM"/>
    <property type="match status" value="1"/>
</dbReference>
<sequence>MNKIKLSDDVIEQIKDFKYWELTEEQESLIDKLITDKELQEHYKNYGLCDVCKQLKIDYCCNYCIFQPNFKNWTSGNHNVDEFIQKAQLNAKSAIQIIEWIEYDKFEDVEYLAKGGFGTTFKAVWKDGPWETTFCNQREGETKVVLKCLHNSQDITADFLKELGQKLRSLEHIAYGLECIHNKGLIHHDFHCGNILSNFDEFAYVTDLGLCQPANVKSSQNSNKKIYGVLPYVAPEVLRGKEYTQKSDIYGFGIIAYEFCTGFPPYHDIAHDEFLAMKVCHGLRPKCDYKIPQLVVDVINQCWDANPLKRPNADELPKLFYNLFYEIYSNRVDSVIYKQVEEADEINKKSFSTVQSSLSFTSTLSYTTHPQAVYTSRLLDFKNLPEPKNADKNNDLLGVLYSDSLIMDFTELDINSKGMPTVG</sequence>
<dbReference type="GO" id="GO:0004674">
    <property type="term" value="F:protein serine/threonine kinase activity"/>
    <property type="evidence" value="ECO:0007669"/>
    <property type="project" value="TreeGrafter"/>
</dbReference>
<gene>
    <name evidence="6" type="ORF">GLOIN_2v1472991</name>
</gene>
<keyword evidence="2" id="KW-0547">Nucleotide-binding</keyword>
<dbReference type="EMBL" id="AUPC02000031">
    <property type="protein sequence ID" value="POG78641.1"/>
    <property type="molecule type" value="Genomic_DNA"/>
</dbReference>
<accession>A0A2P4QLW7</accession>
<evidence type="ECO:0000313" key="6">
    <source>
        <dbReference type="EMBL" id="POG78641.1"/>
    </source>
</evidence>
<dbReference type="Gene3D" id="1.10.510.10">
    <property type="entry name" value="Transferase(Phosphotransferase) domain 1"/>
    <property type="match status" value="2"/>
</dbReference>
<reference evidence="6 7" key="2">
    <citation type="journal article" date="2018" name="New Phytol.">
        <title>High intraspecific genome diversity in the model arbuscular mycorrhizal symbiont Rhizophagus irregularis.</title>
        <authorList>
            <person name="Chen E.C.H."/>
            <person name="Morin E."/>
            <person name="Beaudet D."/>
            <person name="Noel J."/>
            <person name="Yildirir G."/>
            <person name="Ndikumana S."/>
            <person name="Charron P."/>
            <person name="St-Onge C."/>
            <person name="Giorgi J."/>
            <person name="Kruger M."/>
            <person name="Marton T."/>
            <person name="Ropars J."/>
            <person name="Grigoriev I.V."/>
            <person name="Hainaut M."/>
            <person name="Henrissat B."/>
            <person name="Roux C."/>
            <person name="Martin F."/>
            <person name="Corradi N."/>
        </authorList>
    </citation>
    <scope>NUCLEOTIDE SEQUENCE [LARGE SCALE GENOMIC DNA]</scope>
    <source>
        <strain evidence="6 7">DAOM 197198</strain>
    </source>
</reference>